<dbReference type="STRING" id="45286.A0A120K149"/>
<dbReference type="Proteomes" id="UP000243052">
    <property type="component" value="Chromosome ii"/>
</dbReference>
<reference evidence="3 4" key="1">
    <citation type="submission" date="2016-01" db="EMBL/GenBank/DDBJ databases">
        <title>Genome sequence of the yeast Holleya sinecauda.</title>
        <authorList>
            <person name="Dietrich F.S."/>
        </authorList>
    </citation>
    <scope>NUCLEOTIDE SEQUENCE [LARGE SCALE GENOMIC DNA]</scope>
    <source>
        <strain evidence="3 4">ATCC 58844</strain>
    </source>
</reference>
<gene>
    <name evidence="3" type="ORF">AW171_hschr2828</name>
</gene>
<comment type="function">
    <text evidence="1">Component of the mitochondrial ribosome (mitoribosome), a dedicated translation machinery responsible for the synthesis of mitochondrial genome-encoded proteins, including at least some of the essential transmembrane subunits of the mitochondrial respiratory chain. The mitoribosomes are attached to the mitochondrial inner membrane and translation products are cotranslationally integrated into the membrane.</text>
</comment>
<keyword evidence="4" id="KW-1185">Reference proteome</keyword>
<evidence type="ECO:0000256" key="1">
    <source>
        <dbReference type="PIRNR" id="PIRNR036995"/>
    </source>
</evidence>
<evidence type="ECO:0000313" key="4">
    <source>
        <dbReference type="Proteomes" id="UP000243052"/>
    </source>
</evidence>
<dbReference type="InterPro" id="IPR019349">
    <property type="entry name" value="Ribosomal_mS35_mit"/>
</dbReference>
<organism evidence="3 4">
    <name type="scientific">Eremothecium sinecaudum</name>
    <dbReference type="NCBI Taxonomy" id="45286"/>
    <lineage>
        <taxon>Eukaryota</taxon>
        <taxon>Fungi</taxon>
        <taxon>Dikarya</taxon>
        <taxon>Ascomycota</taxon>
        <taxon>Saccharomycotina</taxon>
        <taxon>Saccharomycetes</taxon>
        <taxon>Saccharomycetales</taxon>
        <taxon>Saccharomycetaceae</taxon>
        <taxon>Eremothecium</taxon>
    </lineage>
</organism>
<dbReference type="Pfam" id="PF10213">
    <property type="entry name" value="MRP-S28"/>
    <property type="match status" value="1"/>
</dbReference>
<dbReference type="AlphaFoldDB" id="A0A120K149"/>
<dbReference type="PIRSF" id="PIRSF036995">
    <property type="entry name" value="RSM24"/>
    <property type="match status" value="1"/>
</dbReference>
<name>A0A120K149_9SACH</name>
<dbReference type="PANTHER" id="PTHR13490">
    <property type="entry name" value="MITOCHONDRIAL 28S RIBOSOMAL PROTEIN S28"/>
    <property type="match status" value="1"/>
</dbReference>
<keyword evidence="1" id="KW-0687">Ribonucleoprotein</keyword>
<feature type="domain" description="Small ribosomal subunit protein mS35 mitochondrial conserved" evidence="2">
    <location>
        <begin position="182"/>
        <end position="309"/>
    </location>
</feature>
<proteinExistence type="inferred from homology"/>
<keyword evidence="1" id="KW-0689">Ribosomal protein</keyword>
<accession>A0A120K149</accession>
<comment type="subcellular location">
    <subcellularLocation>
        <location evidence="1">Mitochondrion</location>
    </subcellularLocation>
</comment>
<dbReference type="PANTHER" id="PTHR13490:SF0">
    <property type="entry name" value="SMALL RIBOSOMAL SUBUNIT PROTEIN MS35"/>
    <property type="match status" value="1"/>
</dbReference>
<dbReference type="OrthoDB" id="283424at2759"/>
<dbReference type="GO" id="GO:0032543">
    <property type="term" value="P:mitochondrial translation"/>
    <property type="evidence" value="ECO:0007669"/>
    <property type="project" value="UniProtKB-UniRule"/>
</dbReference>
<dbReference type="RefSeq" id="XP_017986015.1">
    <property type="nucleotide sequence ID" value="XM_018130526.1"/>
</dbReference>
<comment type="similarity">
    <text evidence="1">Belongs to the mitochondrion-specific ribosomal protein mS35 family.</text>
</comment>
<protein>
    <recommendedName>
        <fullName evidence="1">Small ribosomal subunit protein mS35</fullName>
    </recommendedName>
    <alternativeName>
        <fullName evidence="1">37S ribosomal protein S24, mitochondrial</fullName>
    </alternativeName>
</protein>
<dbReference type="GeneID" id="28722470"/>
<sequence length="329" mass="38765">MNSIDLTLTITHPHLHRLVFFTMLSKLIRQLPNLKFSRYNSAVAAAVSSASESTGSMDMYKYPRKWHGMGTKQLLKLHNERKARLGHLYEPTQEEFTALIPSAIDLGFSTEEFKKLYFTPEEKLEMENQKGDKKLDFDQPDTFKFDELTSQAHLLVHQHREQRYYNRLAAYELPLLVQHRQEYRRKDTSTHPLKYRYTTYIGEDHPNSRKVVLSVKTADLNLNEKELHKLRLLARTRYDHITDEFKMSSDRFANAAQNAQYLSKTFQKLLKEARDMTDDFSDIPLDTRHTIAKNLRKKKRGYEFPEEWKRPQDAPKKVVDLITKLSNSL</sequence>
<evidence type="ECO:0000313" key="3">
    <source>
        <dbReference type="EMBL" id="AMD19019.1"/>
    </source>
</evidence>
<dbReference type="InterPro" id="IPR017081">
    <property type="entry name" value="Ribosomal_mS35"/>
</dbReference>
<dbReference type="GO" id="GO:0003735">
    <property type="term" value="F:structural constituent of ribosome"/>
    <property type="evidence" value="ECO:0007669"/>
    <property type="project" value="UniProtKB-UniRule"/>
</dbReference>
<keyword evidence="1" id="KW-0496">Mitochondrion</keyword>
<dbReference type="InterPro" id="IPR039848">
    <property type="entry name" value="Ribosomal_mS35_mt"/>
</dbReference>
<dbReference type="GO" id="GO:0005763">
    <property type="term" value="C:mitochondrial small ribosomal subunit"/>
    <property type="evidence" value="ECO:0007669"/>
    <property type="project" value="UniProtKB-UniRule"/>
</dbReference>
<evidence type="ECO:0000259" key="2">
    <source>
        <dbReference type="Pfam" id="PF10213"/>
    </source>
</evidence>
<dbReference type="EMBL" id="CP014242">
    <property type="protein sequence ID" value="AMD19019.1"/>
    <property type="molecule type" value="Genomic_DNA"/>
</dbReference>